<protein>
    <submittedName>
        <fullName evidence="1">Uncharacterized protein</fullName>
    </submittedName>
</protein>
<comment type="caution">
    <text evidence="1">The sequence shown here is derived from an EMBL/GenBank/DDBJ whole genome shotgun (WGS) entry which is preliminary data.</text>
</comment>
<evidence type="ECO:0000313" key="2">
    <source>
        <dbReference type="Proteomes" id="UP000703269"/>
    </source>
</evidence>
<dbReference type="EMBL" id="BPQB01000005">
    <property type="protein sequence ID" value="GJE87012.1"/>
    <property type="molecule type" value="Genomic_DNA"/>
</dbReference>
<evidence type="ECO:0000313" key="1">
    <source>
        <dbReference type="EMBL" id="GJE87012.1"/>
    </source>
</evidence>
<accession>A0A9P3LAP8</accession>
<dbReference type="AlphaFoldDB" id="A0A9P3LAP8"/>
<keyword evidence="2" id="KW-1185">Reference proteome</keyword>
<gene>
    <name evidence="1" type="ORF">PsYK624_030950</name>
</gene>
<dbReference type="Proteomes" id="UP000703269">
    <property type="component" value="Unassembled WGS sequence"/>
</dbReference>
<reference evidence="1 2" key="1">
    <citation type="submission" date="2021-08" db="EMBL/GenBank/DDBJ databases">
        <title>Draft Genome Sequence of Phanerochaete sordida strain YK-624.</title>
        <authorList>
            <person name="Mori T."/>
            <person name="Dohra H."/>
            <person name="Suzuki T."/>
            <person name="Kawagishi H."/>
            <person name="Hirai H."/>
        </authorList>
    </citation>
    <scope>NUCLEOTIDE SEQUENCE [LARGE SCALE GENOMIC DNA]</scope>
    <source>
        <strain evidence="1 2">YK-624</strain>
    </source>
</reference>
<name>A0A9P3LAP8_9APHY</name>
<organism evidence="1 2">
    <name type="scientific">Phanerochaete sordida</name>
    <dbReference type="NCBI Taxonomy" id="48140"/>
    <lineage>
        <taxon>Eukaryota</taxon>
        <taxon>Fungi</taxon>
        <taxon>Dikarya</taxon>
        <taxon>Basidiomycota</taxon>
        <taxon>Agaricomycotina</taxon>
        <taxon>Agaricomycetes</taxon>
        <taxon>Polyporales</taxon>
        <taxon>Phanerochaetaceae</taxon>
        <taxon>Phanerochaete</taxon>
    </lineage>
</organism>
<sequence length="297" mass="32271">MTTLSKIRLVGSGWRRRSVLPIPPGPLPGFNQESAAGPSVVARAHTTPLLPDDMTRTRLMKPSGYIPTLSHCSCAALCDRLGFCLSPASSRPALSPLGLSDREDVDARLHPLQLHWTSYRRLYQALQHFIDHRHLTFVASDKDNALHCNAPRGPSQVRASGALTNVSDRAVARDALQMARDALQMQACARAPASSGEHASRAPPPLRTLCYGLACAWRPRGWLYRFAGFEGFPPCIFGWIAGCPLGVYASVAVQGVPEFCESLEMTRRRYFRSSYPGGLLTCPDLALDGQGSLSSSA</sequence>
<proteinExistence type="predicted"/>